<name>A0A3B3BCJ6_ORYME</name>
<feature type="region of interest" description="Disordered" evidence="3">
    <location>
        <begin position="1204"/>
        <end position="1227"/>
    </location>
</feature>
<dbReference type="InterPro" id="IPR006600">
    <property type="entry name" value="HTH_CenpB_DNA-bd_dom"/>
</dbReference>
<dbReference type="InterPro" id="IPR036236">
    <property type="entry name" value="Znf_C2H2_sf"/>
</dbReference>
<dbReference type="PROSITE" id="PS50157">
    <property type="entry name" value="ZINC_FINGER_C2H2_2"/>
    <property type="match status" value="1"/>
</dbReference>
<dbReference type="PANTHER" id="PTHR46599:SF1">
    <property type="entry name" value="POGO TRANSPOSABLE ELEMENT WITH ZNF DOMAIN"/>
    <property type="match status" value="1"/>
</dbReference>
<dbReference type="Gene3D" id="3.30.160.60">
    <property type="entry name" value="Classic Zinc Finger"/>
    <property type="match status" value="2"/>
</dbReference>
<feature type="region of interest" description="Disordered" evidence="3">
    <location>
        <begin position="586"/>
        <end position="626"/>
    </location>
</feature>
<feature type="compositionally biased region" description="Low complexity" evidence="3">
    <location>
        <begin position="301"/>
        <end position="314"/>
    </location>
</feature>
<dbReference type="SUPFAM" id="SSF57667">
    <property type="entry name" value="beta-beta-alpha zinc fingers"/>
    <property type="match status" value="1"/>
</dbReference>
<feature type="compositionally biased region" description="Basic and acidic residues" evidence="3">
    <location>
        <begin position="1795"/>
        <end position="1808"/>
    </location>
</feature>
<evidence type="ECO:0000256" key="3">
    <source>
        <dbReference type="SAM" id="MobiDB-lite"/>
    </source>
</evidence>
<keyword evidence="2" id="KW-0863">Zinc-finger</keyword>
<feature type="region of interest" description="Disordered" evidence="3">
    <location>
        <begin position="1309"/>
        <end position="1341"/>
    </location>
</feature>
<dbReference type="SMART" id="SM00355">
    <property type="entry name" value="ZnF_C2H2"/>
    <property type="match status" value="8"/>
</dbReference>
<dbReference type="PaxDb" id="30732-ENSOMEP00000003205"/>
<feature type="compositionally biased region" description="Acidic residues" evidence="3">
    <location>
        <begin position="1748"/>
        <end position="1758"/>
    </location>
</feature>
<feature type="region of interest" description="Disordered" evidence="3">
    <location>
        <begin position="295"/>
        <end position="328"/>
    </location>
</feature>
<feature type="region of interest" description="Disordered" evidence="3">
    <location>
        <begin position="1735"/>
        <end position="1856"/>
    </location>
</feature>
<organism evidence="6 7">
    <name type="scientific">Oryzias melastigma</name>
    <name type="common">Marine medaka</name>
    <dbReference type="NCBI Taxonomy" id="30732"/>
    <lineage>
        <taxon>Eukaryota</taxon>
        <taxon>Metazoa</taxon>
        <taxon>Chordata</taxon>
        <taxon>Craniata</taxon>
        <taxon>Vertebrata</taxon>
        <taxon>Euteleostomi</taxon>
        <taxon>Actinopterygii</taxon>
        <taxon>Neopterygii</taxon>
        <taxon>Teleostei</taxon>
        <taxon>Neoteleostei</taxon>
        <taxon>Acanthomorphata</taxon>
        <taxon>Ovalentaria</taxon>
        <taxon>Atherinomorphae</taxon>
        <taxon>Beloniformes</taxon>
        <taxon>Adrianichthyidae</taxon>
        <taxon>Oryziinae</taxon>
        <taxon>Oryzias</taxon>
    </lineage>
</organism>
<dbReference type="Ensembl" id="ENSOMET00000011207.1">
    <property type="protein sequence ID" value="ENSOMEP00000003205.1"/>
    <property type="gene ID" value="ENSOMEG00000004133.1"/>
</dbReference>
<proteinExistence type="predicted"/>
<feature type="compositionally biased region" description="Basic and acidic residues" evidence="3">
    <location>
        <begin position="1"/>
        <end position="14"/>
    </location>
</feature>
<reference evidence="6" key="1">
    <citation type="submission" date="2025-08" db="UniProtKB">
        <authorList>
            <consortium name="Ensembl"/>
        </authorList>
    </citation>
    <scope>IDENTIFICATION</scope>
</reference>
<keyword evidence="1" id="KW-0238">DNA-binding</keyword>
<feature type="compositionally biased region" description="Pro residues" evidence="3">
    <location>
        <begin position="89"/>
        <end position="106"/>
    </location>
</feature>
<sequence>MPNQTRLKETRSAEPSRPGHLAAATWRRSCLWSVKRRSWSRGSRWTTAWRKTTSWTLVSQVSSRHTWMKVKFLHKHLFVCVSEVEDCPSPMPDSETPPPTTPPPALPRSAAASPARTASSCEAPPPAVTTLSSSSSSPLCLPVEATPSASAPPMMAQTPPLILTQTSGGTFLLPAAGSGTRQPIFLAAQGFQLPTVVNSGAPLVLNLQPGQMVQPLTLIQSPSLGQLVRPVSAVQPRLGHAPSGGPALPGSTFATMQLPTTLTLCTSTGNLTVTQMSGTNNLKLATSPALPSGSAIGVNRATPPSSAPGSAPSAITCPGAPPAPSREPPRVVMSVEQFYYGTFEGDLSLRKSRPAGAQTAPFVCQICSHQAESNLRLMQHTLQHSELTGGGATDKHCCRFCYRQFSSPAQLQNHQDQVHGPAPSTCMCRICEWAFENEPAFLNHMKSNHKPGEMPYTCQVCFYRSSFYSDVLQHFASFHRESCYLLCVFCLKVTRNPVSYQQHLLRHQVSQAFHCNRCRLQFVLLKDKMQHKLESHRSFRRPKQLEGLPPGSKVTIRTYGKVRPQATPTRGRLLQSPASLIQPINIKTESQKPALQKSPAVPNKRSKSPSKRVRKDHPGRRSSADGPGVCLECGTIVWDFSAHYPTHVHCLLCPYSSCCSRAYASHMIQHHLPHSKDKVLPLHRRPPPCMFVLRCSHCDFRPQTGDQMAEHLLQTDHDSATCSPFTYMELDLKFCLPEERIPPDEDPEQNQDLPDSWRSADSWRDPAGLTDAPPSVRPFSQTSGPNHNLPRNCDAIDFFNLLFPAALVELITRETNGHVKTCSFLGRGMPGWVPVTTLEIKGFLGLVILMGIQNLPDPSQYWSLTHYDGSYTFHRTMSFRRFQQIAENIRMGSFLTSELYGTADPTDPLQVFRPMMALLGGAMWSAYTPNCCLTIDRALLPSMEEEWGPSRGQTQTQPQVWLLCDSKSGYCHRLFFQVGGKAGGDLGFSVVPKLLQDLEDKHHQLYLTNSLASAPLMLRLLERGVYASSSFPPPNPILPRELWESGRLEKPGDFLQRQCGPLLATRWRDTKEMGCLATNAVAGEPDVVWRRSQTKPGGLDPIHRPLAFRLLQENMRGVDICKQLLACNPLGGVAQDRHWRSFFWFLVNLSIVNAFIVLRESRKENPPTWVQDGLFTQVSFRRRLGNQLAKCAQKNVDGVEACSPRRAPSEEHAKQRHSMTKISSTPRRCQNCSRQNRRRDSVHGCLACGASLCGEPRCFWEFHGLSPLNKGSTEVGFLRDVVSGAVDVDDGAEDLDPAMAPVEDLDYSEDEKLNEPQDADQTEQRTETAPPSPSAAAPREQEDVLSARRLRVVLFALCNGLQPAARAFTTEPPLIRSWLKEARRRARPVVRMADSGWERMAAWVLSMREQQLPISEGGLFQRASALKSKGAFGDSFRISYDWAVSFLLQHRLGARRPGAVLTRPPPPLLEEKVSSFREFTRRVVREHALPRGRVAAMDELCIFLDRQLVLDPSRRAEALEFSGSVPVVTVFLTVLADGTTLPSLLLTGGPPPRQAPPDSVLLEAGPEALPVEDALELWTNKVWLPHVFGQRRKSVLVLDRHREHLGEPFLTSTAGCRSLLAVVPGGCSCWLQPVEVCLKPALQRLLLTRWAAFTASDPPQLQDAPPGQLHADVVQILVDWLVEALQLLKNLPHLWRESFHLTGLLPPPREEPEEPPPNPEEAQANLLKALMKELLGDEDSPEMKESEGESEEEREEGEDGGKEEEKKVIEEQKEESEKCEEVEQCHVMTGNGGGQEEKMKEEKVREEEMREEEMREEEEKELETQNTGEETQERITAEESKEEKEEEKEEVSKERRETRIVIGEEVGDEWKITVKSRAEGAEQEERRGGS</sequence>
<feature type="compositionally biased region" description="Basic and acidic residues" evidence="3">
    <location>
        <begin position="1831"/>
        <end position="1843"/>
    </location>
</feature>
<feature type="region of interest" description="Disordered" evidence="3">
    <location>
        <begin position="739"/>
        <end position="785"/>
    </location>
</feature>
<feature type="region of interest" description="Disordered" evidence="3">
    <location>
        <begin position="533"/>
        <end position="552"/>
    </location>
</feature>
<dbReference type="Proteomes" id="UP000261560">
    <property type="component" value="Unplaced"/>
</dbReference>
<accession>A0A3B3BCJ6</accession>
<dbReference type="GO" id="GO:0003677">
    <property type="term" value="F:DNA binding"/>
    <property type="evidence" value="ECO:0007669"/>
    <property type="project" value="UniProtKB-KW"/>
</dbReference>
<keyword evidence="2" id="KW-0479">Metal-binding</keyword>
<evidence type="ECO:0000256" key="1">
    <source>
        <dbReference type="ARBA" id="ARBA00023125"/>
    </source>
</evidence>
<feature type="domain" description="C2H2-type" evidence="4">
    <location>
        <begin position="396"/>
        <end position="419"/>
    </location>
</feature>
<keyword evidence="7" id="KW-1185">Reference proteome</keyword>
<protein>
    <submittedName>
        <fullName evidence="6">Pogo transposable element derived with ZNF domain b</fullName>
    </submittedName>
</protein>
<dbReference type="InterPro" id="IPR057618">
    <property type="entry name" value="Znf_POGZ/Z280C-D-like"/>
</dbReference>
<dbReference type="InterPro" id="IPR029526">
    <property type="entry name" value="PGBD"/>
</dbReference>
<dbReference type="PANTHER" id="PTHR46599">
    <property type="entry name" value="PIGGYBAC TRANSPOSABLE ELEMENT-DERIVED PROTEIN 4"/>
    <property type="match status" value="1"/>
</dbReference>
<dbReference type="InterPro" id="IPR013087">
    <property type="entry name" value="Znf_C2H2_type"/>
</dbReference>
<feature type="compositionally biased region" description="Low complexity" evidence="3">
    <location>
        <begin position="107"/>
        <end position="120"/>
    </location>
</feature>
<feature type="region of interest" description="Disordered" evidence="3">
    <location>
        <begin position="87"/>
        <end position="139"/>
    </location>
</feature>
<dbReference type="PROSITE" id="PS51253">
    <property type="entry name" value="HTH_CENPB"/>
    <property type="match status" value="1"/>
</dbReference>
<dbReference type="Pfam" id="PF25429">
    <property type="entry name" value="zf-POGZ"/>
    <property type="match status" value="1"/>
</dbReference>
<evidence type="ECO:0000259" key="5">
    <source>
        <dbReference type="PROSITE" id="PS51253"/>
    </source>
</evidence>
<dbReference type="GO" id="GO:0008270">
    <property type="term" value="F:zinc ion binding"/>
    <property type="evidence" value="ECO:0007669"/>
    <property type="project" value="UniProtKB-KW"/>
</dbReference>
<dbReference type="GeneTree" id="ENSGT00940000163854"/>
<evidence type="ECO:0000313" key="7">
    <source>
        <dbReference type="Proteomes" id="UP000261560"/>
    </source>
</evidence>
<feature type="compositionally biased region" description="Basic and acidic residues" evidence="3">
    <location>
        <begin position="1735"/>
        <end position="1747"/>
    </location>
</feature>
<keyword evidence="2" id="KW-0862">Zinc</keyword>
<evidence type="ECO:0000313" key="6">
    <source>
        <dbReference type="Ensembl" id="ENSOMEP00000003205.1"/>
    </source>
</evidence>
<dbReference type="PROSITE" id="PS00028">
    <property type="entry name" value="ZINC_FINGER_C2H2_1"/>
    <property type="match status" value="3"/>
</dbReference>
<feature type="compositionally biased region" description="Basic and acidic residues" evidence="3">
    <location>
        <begin position="1759"/>
        <end position="1784"/>
    </location>
</feature>
<feature type="region of interest" description="Disordered" evidence="3">
    <location>
        <begin position="1"/>
        <end position="21"/>
    </location>
</feature>
<feature type="compositionally biased region" description="Acidic residues" evidence="3">
    <location>
        <begin position="1809"/>
        <end position="1821"/>
    </location>
</feature>
<evidence type="ECO:0000256" key="2">
    <source>
        <dbReference type="PROSITE-ProRule" id="PRU00042"/>
    </source>
</evidence>
<dbReference type="Pfam" id="PF13843">
    <property type="entry name" value="DDE_Tnp_1_7"/>
    <property type="match status" value="1"/>
</dbReference>
<dbReference type="STRING" id="30732.ENSOMEP00000003205"/>
<evidence type="ECO:0000259" key="4">
    <source>
        <dbReference type="PROSITE" id="PS50157"/>
    </source>
</evidence>
<feature type="compositionally biased region" description="Basic residues" evidence="3">
    <location>
        <begin position="604"/>
        <end position="620"/>
    </location>
</feature>
<feature type="domain" description="HTH CENPB-type" evidence="5">
    <location>
        <begin position="1384"/>
        <end position="1456"/>
    </location>
</feature>
<reference evidence="6" key="2">
    <citation type="submission" date="2025-09" db="UniProtKB">
        <authorList>
            <consortium name="Ensembl"/>
        </authorList>
    </citation>
    <scope>IDENTIFICATION</scope>
</reference>